<reference evidence="1 2" key="1">
    <citation type="journal article" date="2014" name="Int. J. Syst. Evol. Microbiol.">
        <title>Leptospira mayottensis sp. nov., a pathogenic species of the genus Leptospira isolated from humans.</title>
        <authorList>
            <person name="Bourhy P."/>
            <person name="Collet L."/>
            <person name="Brisse S."/>
            <person name="Picardeau M."/>
        </authorList>
    </citation>
    <scope>NUCLEOTIDE SEQUENCE [LARGE SCALE GENOMIC DNA]</scope>
    <source>
        <strain evidence="1 2">200901122</strain>
    </source>
</reference>
<gene>
    <name evidence="1" type="ORF">LEP1GSC125_2876</name>
</gene>
<accession>A0AA87MMU7</accession>
<proteinExistence type="predicted"/>
<dbReference type="AlphaFoldDB" id="A0AA87MMU7"/>
<evidence type="ECO:0000313" key="2">
    <source>
        <dbReference type="Proteomes" id="UP000001343"/>
    </source>
</evidence>
<comment type="caution">
    <text evidence="1">The sequence shown here is derived from an EMBL/GenBank/DDBJ whole genome shotgun (WGS) entry which is preliminary data.</text>
</comment>
<dbReference type="EMBL" id="AKWM02000038">
    <property type="protein sequence ID" value="EKS00309.1"/>
    <property type="molecule type" value="Genomic_DNA"/>
</dbReference>
<protein>
    <submittedName>
        <fullName evidence="1">Uncharacterized protein</fullName>
    </submittedName>
</protein>
<dbReference type="Proteomes" id="UP000001343">
    <property type="component" value="Unassembled WGS sequence"/>
</dbReference>
<name>A0AA87MMU7_9LEPT</name>
<sequence>MKRKNSKNKKHGNIRDPPFLRIENFQNLIPNLGCNSLRNL</sequence>
<evidence type="ECO:0000313" key="1">
    <source>
        <dbReference type="EMBL" id="EKS00309.1"/>
    </source>
</evidence>
<organism evidence="1 2">
    <name type="scientific">Leptospira mayottensis 200901122</name>
    <dbReference type="NCBI Taxonomy" id="1193010"/>
    <lineage>
        <taxon>Bacteria</taxon>
        <taxon>Pseudomonadati</taxon>
        <taxon>Spirochaetota</taxon>
        <taxon>Spirochaetia</taxon>
        <taxon>Leptospirales</taxon>
        <taxon>Leptospiraceae</taxon>
        <taxon>Leptospira</taxon>
    </lineage>
</organism>